<dbReference type="RefSeq" id="WP_002943849.1">
    <property type="nucleotide sequence ID" value="NZ_CP012543.1"/>
</dbReference>
<dbReference type="Pfam" id="PF01925">
    <property type="entry name" value="TauE"/>
    <property type="match status" value="1"/>
</dbReference>
<feature type="transmembrane region" description="Helical" evidence="5">
    <location>
        <begin position="201"/>
        <end position="219"/>
    </location>
</feature>
<feature type="transmembrane region" description="Helical" evidence="5">
    <location>
        <begin position="47"/>
        <end position="66"/>
    </location>
</feature>
<evidence type="ECO:0000256" key="3">
    <source>
        <dbReference type="ARBA" id="ARBA00022989"/>
    </source>
</evidence>
<feature type="transmembrane region" description="Helical" evidence="5">
    <location>
        <begin position="231"/>
        <end position="250"/>
    </location>
</feature>
<keyword evidence="3 5" id="KW-1133">Transmembrane helix</keyword>
<evidence type="ECO:0000256" key="4">
    <source>
        <dbReference type="ARBA" id="ARBA00023136"/>
    </source>
</evidence>
<dbReference type="PANTHER" id="PTHR43701:SF2">
    <property type="entry name" value="MEMBRANE TRANSPORTER PROTEIN YJNA-RELATED"/>
    <property type="match status" value="1"/>
</dbReference>
<evidence type="ECO:0000313" key="6">
    <source>
        <dbReference type="EMBL" id="QCD47644.1"/>
    </source>
</evidence>
<dbReference type="Proteomes" id="UP000502377">
    <property type="component" value="Chromosome"/>
</dbReference>
<dbReference type="InterPro" id="IPR002781">
    <property type="entry name" value="TM_pro_TauE-like"/>
</dbReference>
<proteinExistence type="inferred from homology"/>
<evidence type="ECO:0000313" key="7">
    <source>
        <dbReference type="Proteomes" id="UP000502377"/>
    </source>
</evidence>
<keyword evidence="2 5" id="KW-0812">Transmembrane</keyword>
<feature type="transmembrane region" description="Helical" evidence="5">
    <location>
        <begin position="12"/>
        <end position="35"/>
    </location>
</feature>
<dbReference type="AlphaFoldDB" id="A0A6G5QPX7"/>
<name>A0A6G5QPX7_CAMRE</name>
<organism evidence="6 7">
    <name type="scientific">Campylobacter rectus</name>
    <name type="common">Wolinella recta</name>
    <dbReference type="NCBI Taxonomy" id="203"/>
    <lineage>
        <taxon>Bacteria</taxon>
        <taxon>Pseudomonadati</taxon>
        <taxon>Campylobacterota</taxon>
        <taxon>Epsilonproteobacteria</taxon>
        <taxon>Campylobacterales</taxon>
        <taxon>Campylobacteraceae</taxon>
        <taxon>Campylobacter</taxon>
    </lineage>
</organism>
<dbReference type="PANTHER" id="PTHR43701">
    <property type="entry name" value="MEMBRANE TRANSPORTER PROTEIN MJ0441-RELATED"/>
    <property type="match status" value="1"/>
</dbReference>
<evidence type="ECO:0000256" key="5">
    <source>
        <dbReference type="RuleBase" id="RU363041"/>
    </source>
</evidence>
<dbReference type="KEGG" id="crx:CRECT_2040"/>
<sequence>MQEMISFLSLQYILIGVVVGFISGFFGIGGGTVVVPAMMLFGYDIKYAIGISIMQMIFSSIFGSFVNFKNKMLDVAPALVLGFGGFCGALSSGFIVSYFSSKFLLGTLILVQIINLIKLFKTPTEPAGKANESKILLFIVGLAVGAVAISVGIGGSVFVMPILISFLNYDIKKAVSTGLFFVIFSSSAGFLSLAAHGLVHYDIGVLLGLGSLAGVYAGVKTSHKIGKKAQKRWMIALISVILCITVRKFLTVV</sequence>
<dbReference type="InterPro" id="IPR051598">
    <property type="entry name" value="TSUP/Inactive_protease-like"/>
</dbReference>
<accession>A0A6G5QPX7</accession>
<evidence type="ECO:0000256" key="2">
    <source>
        <dbReference type="ARBA" id="ARBA00022692"/>
    </source>
</evidence>
<comment type="similarity">
    <text evidence="5">Belongs to the 4-toluene sulfonate uptake permease (TSUP) (TC 2.A.102) family.</text>
</comment>
<dbReference type="EMBL" id="CP012543">
    <property type="protein sequence ID" value="QCD47644.1"/>
    <property type="molecule type" value="Genomic_DNA"/>
</dbReference>
<comment type="subcellular location">
    <subcellularLocation>
        <location evidence="5">Cell membrane</location>
        <topology evidence="5">Multi-pass membrane protein</topology>
    </subcellularLocation>
    <subcellularLocation>
        <location evidence="1">Membrane</location>
        <topology evidence="1">Multi-pass membrane protein</topology>
    </subcellularLocation>
</comment>
<reference evidence="6 7" key="1">
    <citation type="submission" date="2016-07" db="EMBL/GenBank/DDBJ databases">
        <title>Comparative genomics of the Campylobacter concisus group.</title>
        <authorList>
            <person name="Miller W.G."/>
            <person name="Yee E."/>
            <person name="Chapman M.H."/>
            <person name="Huynh S."/>
            <person name="Bono J.L."/>
            <person name="On S.L.W."/>
            <person name="StLeger J."/>
            <person name="Foster G."/>
            <person name="Parker C.T."/>
        </authorList>
    </citation>
    <scope>NUCLEOTIDE SEQUENCE [LARGE SCALE GENOMIC DNA]</scope>
    <source>
        <strain evidence="6 7">ATCC 33238</strain>
    </source>
</reference>
<keyword evidence="5" id="KW-1003">Cell membrane</keyword>
<feature type="transmembrane region" description="Helical" evidence="5">
    <location>
        <begin position="174"/>
        <end position="195"/>
    </location>
</feature>
<evidence type="ECO:0000256" key="1">
    <source>
        <dbReference type="ARBA" id="ARBA00004141"/>
    </source>
</evidence>
<feature type="transmembrane region" description="Helical" evidence="5">
    <location>
        <begin position="135"/>
        <end position="167"/>
    </location>
</feature>
<keyword evidence="4 5" id="KW-0472">Membrane</keyword>
<dbReference type="GO" id="GO:0005886">
    <property type="term" value="C:plasma membrane"/>
    <property type="evidence" value="ECO:0007669"/>
    <property type="project" value="UniProtKB-SubCell"/>
</dbReference>
<gene>
    <name evidence="6" type="ORF">CRECT_2040</name>
</gene>
<feature type="transmembrane region" description="Helical" evidence="5">
    <location>
        <begin position="78"/>
        <end position="96"/>
    </location>
</feature>
<protein>
    <recommendedName>
        <fullName evidence="5">Probable membrane transporter protein</fullName>
    </recommendedName>
</protein>